<keyword evidence="2" id="KW-0472">Membrane</keyword>
<dbReference type="AlphaFoldDB" id="A0A8J4DSE7"/>
<protein>
    <submittedName>
        <fullName evidence="3">Uncharacterized protein</fullName>
    </submittedName>
</protein>
<comment type="caution">
    <text evidence="3">The sequence shown here is derived from an EMBL/GenBank/DDBJ whole genome shotgun (WGS) entry which is preliminary data.</text>
</comment>
<organism evidence="3 4">
    <name type="scientific">Virgisporangium aliadipatigenens</name>
    <dbReference type="NCBI Taxonomy" id="741659"/>
    <lineage>
        <taxon>Bacteria</taxon>
        <taxon>Bacillati</taxon>
        <taxon>Actinomycetota</taxon>
        <taxon>Actinomycetes</taxon>
        <taxon>Micromonosporales</taxon>
        <taxon>Micromonosporaceae</taxon>
        <taxon>Virgisporangium</taxon>
    </lineage>
</organism>
<name>A0A8J4DSE7_9ACTN</name>
<proteinExistence type="predicted"/>
<sequence>MNSALASFLGLVFTAIALYGFYWVIRLAVRDAILEADRRRARGEGPAGPADPSYPPAVPAERQPAE</sequence>
<evidence type="ECO:0000313" key="3">
    <source>
        <dbReference type="EMBL" id="GIJ47172.1"/>
    </source>
</evidence>
<reference evidence="3" key="1">
    <citation type="submission" date="2021-01" db="EMBL/GenBank/DDBJ databases">
        <title>Whole genome shotgun sequence of Virgisporangium aliadipatigenens NBRC 105644.</title>
        <authorList>
            <person name="Komaki H."/>
            <person name="Tamura T."/>
        </authorList>
    </citation>
    <scope>NUCLEOTIDE SEQUENCE</scope>
    <source>
        <strain evidence="3">NBRC 105644</strain>
    </source>
</reference>
<gene>
    <name evidence="3" type="ORF">Val02_40580</name>
</gene>
<dbReference type="RefSeq" id="WP_203900695.1">
    <property type="nucleotide sequence ID" value="NZ_BOPF01000014.1"/>
</dbReference>
<keyword evidence="4" id="KW-1185">Reference proteome</keyword>
<evidence type="ECO:0000313" key="4">
    <source>
        <dbReference type="Proteomes" id="UP000619260"/>
    </source>
</evidence>
<dbReference type="Proteomes" id="UP000619260">
    <property type="component" value="Unassembled WGS sequence"/>
</dbReference>
<evidence type="ECO:0000256" key="1">
    <source>
        <dbReference type="SAM" id="MobiDB-lite"/>
    </source>
</evidence>
<feature type="transmembrane region" description="Helical" evidence="2">
    <location>
        <begin position="6"/>
        <end position="29"/>
    </location>
</feature>
<feature type="region of interest" description="Disordered" evidence="1">
    <location>
        <begin position="40"/>
        <end position="66"/>
    </location>
</feature>
<evidence type="ECO:0000256" key="2">
    <source>
        <dbReference type="SAM" id="Phobius"/>
    </source>
</evidence>
<keyword evidence="2" id="KW-0812">Transmembrane</keyword>
<accession>A0A8J4DSE7</accession>
<dbReference type="EMBL" id="BOPF01000014">
    <property type="protein sequence ID" value="GIJ47172.1"/>
    <property type="molecule type" value="Genomic_DNA"/>
</dbReference>
<keyword evidence="2" id="KW-1133">Transmembrane helix</keyword>